<organism evidence="1 2">
    <name type="scientific">Dreissena polymorpha</name>
    <name type="common">Zebra mussel</name>
    <name type="synonym">Mytilus polymorpha</name>
    <dbReference type="NCBI Taxonomy" id="45954"/>
    <lineage>
        <taxon>Eukaryota</taxon>
        <taxon>Metazoa</taxon>
        <taxon>Spiralia</taxon>
        <taxon>Lophotrochozoa</taxon>
        <taxon>Mollusca</taxon>
        <taxon>Bivalvia</taxon>
        <taxon>Autobranchia</taxon>
        <taxon>Heteroconchia</taxon>
        <taxon>Euheterodonta</taxon>
        <taxon>Imparidentia</taxon>
        <taxon>Neoheterodontei</taxon>
        <taxon>Myida</taxon>
        <taxon>Dreissenoidea</taxon>
        <taxon>Dreissenidae</taxon>
        <taxon>Dreissena</taxon>
    </lineage>
</organism>
<evidence type="ECO:0000313" key="1">
    <source>
        <dbReference type="EMBL" id="KAH3727781.1"/>
    </source>
</evidence>
<comment type="caution">
    <text evidence="1">The sequence shown here is derived from an EMBL/GenBank/DDBJ whole genome shotgun (WGS) entry which is preliminary data.</text>
</comment>
<gene>
    <name evidence="1" type="ORF">DPMN_053726</name>
</gene>
<dbReference type="Proteomes" id="UP000828390">
    <property type="component" value="Unassembled WGS sequence"/>
</dbReference>
<reference evidence="1" key="2">
    <citation type="submission" date="2020-11" db="EMBL/GenBank/DDBJ databases">
        <authorList>
            <person name="McCartney M.A."/>
            <person name="Auch B."/>
            <person name="Kono T."/>
            <person name="Mallez S."/>
            <person name="Becker A."/>
            <person name="Gohl D.M."/>
            <person name="Silverstein K.A.T."/>
            <person name="Koren S."/>
            <person name="Bechman K.B."/>
            <person name="Herman A."/>
            <person name="Abrahante J.E."/>
            <person name="Garbe J."/>
        </authorList>
    </citation>
    <scope>NUCLEOTIDE SEQUENCE</scope>
    <source>
        <strain evidence="1">Duluth1</strain>
        <tissue evidence="1">Whole animal</tissue>
    </source>
</reference>
<reference evidence="1" key="1">
    <citation type="journal article" date="2019" name="bioRxiv">
        <title>The Genome of the Zebra Mussel, Dreissena polymorpha: A Resource for Invasive Species Research.</title>
        <authorList>
            <person name="McCartney M.A."/>
            <person name="Auch B."/>
            <person name="Kono T."/>
            <person name="Mallez S."/>
            <person name="Zhang Y."/>
            <person name="Obille A."/>
            <person name="Becker A."/>
            <person name="Abrahante J.E."/>
            <person name="Garbe J."/>
            <person name="Badalamenti J.P."/>
            <person name="Herman A."/>
            <person name="Mangelson H."/>
            <person name="Liachko I."/>
            <person name="Sullivan S."/>
            <person name="Sone E.D."/>
            <person name="Koren S."/>
            <person name="Silverstein K.A.T."/>
            <person name="Beckman K.B."/>
            <person name="Gohl D.M."/>
        </authorList>
    </citation>
    <scope>NUCLEOTIDE SEQUENCE</scope>
    <source>
        <strain evidence="1">Duluth1</strain>
        <tissue evidence="1">Whole animal</tissue>
    </source>
</reference>
<proteinExistence type="predicted"/>
<dbReference type="EMBL" id="JAIWYP010000012">
    <property type="protein sequence ID" value="KAH3727781.1"/>
    <property type="molecule type" value="Genomic_DNA"/>
</dbReference>
<dbReference type="AlphaFoldDB" id="A0A9D4HQY3"/>
<protein>
    <submittedName>
        <fullName evidence="1">Uncharacterized protein</fullName>
    </submittedName>
</protein>
<name>A0A9D4HQY3_DREPO</name>
<accession>A0A9D4HQY3</accession>
<keyword evidence="2" id="KW-1185">Reference proteome</keyword>
<evidence type="ECO:0000313" key="2">
    <source>
        <dbReference type="Proteomes" id="UP000828390"/>
    </source>
</evidence>
<sequence length="60" mass="6479">MFKAFPDALQGYLISGARIAASMPHSFSFEHRLFCAVLATSLKGNIFSILCAGSVGHYVQ</sequence>